<reference evidence="2 3" key="1">
    <citation type="submission" date="2021-02" db="EMBL/GenBank/DDBJ databases">
        <title>Leishmania (Mundinia) orientalis Genome sequencing and assembly.</title>
        <authorList>
            <person name="Almutairi H."/>
            <person name="Gatherer D."/>
        </authorList>
    </citation>
    <scope>NUCLEOTIDE SEQUENCE [LARGE SCALE GENOMIC DNA]</scope>
    <source>
        <strain evidence="2">LSCM4</strain>
    </source>
</reference>
<feature type="compositionally biased region" description="Low complexity" evidence="1">
    <location>
        <begin position="190"/>
        <end position="199"/>
    </location>
</feature>
<feature type="compositionally biased region" description="Polar residues" evidence="1">
    <location>
        <begin position="1"/>
        <end position="10"/>
    </location>
</feature>
<accession>A0A836FYQ5</accession>
<evidence type="ECO:0000313" key="2">
    <source>
        <dbReference type="EMBL" id="KAG5471777.1"/>
    </source>
</evidence>
<evidence type="ECO:0000313" key="3">
    <source>
        <dbReference type="Proteomes" id="UP000674143"/>
    </source>
</evidence>
<feature type="region of interest" description="Disordered" evidence="1">
    <location>
        <begin position="1"/>
        <end position="35"/>
    </location>
</feature>
<dbReference type="EMBL" id="JAFHLR010000031">
    <property type="protein sequence ID" value="KAG5471777.1"/>
    <property type="molecule type" value="Genomic_DNA"/>
</dbReference>
<keyword evidence="3" id="KW-1185">Reference proteome</keyword>
<proteinExistence type="predicted"/>
<comment type="caution">
    <text evidence="2">The sequence shown here is derived from an EMBL/GenBank/DDBJ whole genome shotgun (WGS) entry which is preliminary data.</text>
</comment>
<feature type="region of interest" description="Disordered" evidence="1">
    <location>
        <begin position="380"/>
        <end position="450"/>
    </location>
</feature>
<dbReference type="AlphaFoldDB" id="A0A836FYQ5"/>
<feature type="region of interest" description="Disordered" evidence="1">
    <location>
        <begin position="223"/>
        <end position="247"/>
    </location>
</feature>
<feature type="region of interest" description="Disordered" evidence="1">
    <location>
        <begin position="55"/>
        <end position="74"/>
    </location>
</feature>
<protein>
    <submittedName>
        <fullName evidence="2">Uncharacterized protein</fullName>
    </submittedName>
</protein>
<feature type="region of interest" description="Disordered" evidence="1">
    <location>
        <begin position="180"/>
        <end position="199"/>
    </location>
</feature>
<dbReference type="GeneID" id="92359276"/>
<dbReference type="RefSeq" id="XP_067060894.1">
    <property type="nucleotide sequence ID" value="XM_067205342.1"/>
</dbReference>
<dbReference type="KEGG" id="loi:92359276"/>
<organism evidence="2 3">
    <name type="scientific">Leishmania orientalis</name>
    <dbReference type="NCBI Taxonomy" id="2249476"/>
    <lineage>
        <taxon>Eukaryota</taxon>
        <taxon>Discoba</taxon>
        <taxon>Euglenozoa</taxon>
        <taxon>Kinetoplastea</taxon>
        <taxon>Metakinetoplastina</taxon>
        <taxon>Trypanosomatida</taxon>
        <taxon>Trypanosomatidae</taxon>
        <taxon>Leishmaniinae</taxon>
        <taxon>Leishmania</taxon>
    </lineage>
</organism>
<evidence type="ECO:0000256" key="1">
    <source>
        <dbReference type="SAM" id="MobiDB-lite"/>
    </source>
</evidence>
<feature type="compositionally biased region" description="Polar residues" evidence="1">
    <location>
        <begin position="393"/>
        <end position="410"/>
    </location>
</feature>
<dbReference type="Proteomes" id="UP000674143">
    <property type="component" value="Chromosome 31"/>
</dbReference>
<sequence>MPSNTESSGFTDCDRPMSSGASALHMAQPSGTAASDRYASAPFLLQARFSRAAQPTEILAADTPPSSSRPHIRPQLLPQRLPLGKHGFTNTPEQSRMPAAIGAAQPGESKAEVSNVAGQQNSSAVTREASVSSAACASDSYALLANVRDPLLSYTWTDSYLDESPSTTKARWMRQRTFGPVVQSEGGGSSTVSSTPRGTCDAEGIWDGVHARNAVVRGTAAEAAGNHPYGDGDEPKWSPTDSDGAQTRRFDLSAAKTREEGLDVERRHRGKDDHFGIDRLEGHTTAMVAASLFPVDEHSVSACTSNASTMIATVQQPRRVRLITPIEKPQHLPTAEAAINTVDGVRLRSARERGGAPLSPAGGGHFQGVNLSSASRNMVPASRAFSPRRTVNIAGTNNAQTSCSSSANRSQSERDGTGGKFSETGQRYGNPKASRCSPPRGRVLKVIYDD</sequence>
<gene>
    <name evidence="2" type="ORF">LSCM4_03331</name>
</gene>
<name>A0A836FYQ5_9TRYP</name>